<dbReference type="EMBL" id="NRHC01000002">
    <property type="protein sequence ID" value="RIY34480.1"/>
    <property type="molecule type" value="Genomic_DNA"/>
</dbReference>
<evidence type="ECO:0000313" key="1">
    <source>
        <dbReference type="EMBL" id="RIY34480.1"/>
    </source>
</evidence>
<name>A0A3A1YBA8_9GAMM</name>
<gene>
    <name evidence="1" type="ORF">CKF54_00350</name>
</gene>
<evidence type="ECO:0000313" key="2">
    <source>
        <dbReference type="Proteomes" id="UP000265691"/>
    </source>
</evidence>
<proteinExistence type="predicted"/>
<dbReference type="Proteomes" id="UP000265691">
    <property type="component" value="Unassembled WGS sequence"/>
</dbReference>
<accession>A0A3A1YBA8</accession>
<reference evidence="1 2" key="1">
    <citation type="submission" date="2017-08" db="EMBL/GenBank/DDBJ databases">
        <title>Reclassification of Bisgaard taxon 37 and 44.</title>
        <authorList>
            <person name="Christensen H."/>
        </authorList>
    </citation>
    <scope>NUCLEOTIDE SEQUENCE [LARGE SCALE GENOMIC DNA]</scope>
    <source>
        <strain evidence="1 2">B96_3</strain>
    </source>
</reference>
<dbReference type="AlphaFoldDB" id="A0A3A1YBA8"/>
<keyword evidence="2" id="KW-1185">Reference proteome</keyword>
<protein>
    <submittedName>
        <fullName evidence="1">Uncharacterized protein</fullName>
    </submittedName>
</protein>
<comment type="caution">
    <text evidence="1">The sequence shown here is derived from an EMBL/GenBank/DDBJ whole genome shotgun (WGS) entry which is preliminary data.</text>
</comment>
<organism evidence="1 2">
    <name type="scientific">Psittacicella hinzii</name>
    <dbReference type="NCBI Taxonomy" id="2028575"/>
    <lineage>
        <taxon>Bacteria</taxon>
        <taxon>Pseudomonadati</taxon>
        <taxon>Pseudomonadota</taxon>
        <taxon>Gammaproteobacteria</taxon>
        <taxon>Pasteurellales</taxon>
        <taxon>Psittacicellaceae</taxon>
        <taxon>Psittacicella</taxon>
    </lineage>
</organism>
<sequence length="141" mass="15893">MSTRQKVTLNTADLVDKVYDLVTLPLDDRLSETNKLVAQLADLVKEYSEKHNQAMSIIEPLAQNMAVISNRTSPDNLVRVATVAKKVKAKPDFLIRLSDRGIIPKYSLIDGVKHFFESQIPIIATQIDKLKADHRGRTRLI</sequence>
<dbReference type="RefSeq" id="WP_119524226.1">
    <property type="nucleotide sequence ID" value="NZ_NRHC01000002.1"/>
</dbReference>